<dbReference type="GO" id="GO:0006412">
    <property type="term" value="P:translation"/>
    <property type="evidence" value="ECO:0007669"/>
    <property type="project" value="InterPro"/>
</dbReference>
<proteinExistence type="inferred from homology"/>
<evidence type="ECO:0000256" key="1">
    <source>
        <dbReference type="ARBA" id="ARBA00006700"/>
    </source>
</evidence>
<dbReference type="InterPro" id="IPR012677">
    <property type="entry name" value="Nucleotide-bd_a/b_plait_sf"/>
</dbReference>
<organism evidence="5 6">
    <name type="scientific">Eimeria necatrix</name>
    <dbReference type="NCBI Taxonomy" id="51315"/>
    <lineage>
        <taxon>Eukaryota</taxon>
        <taxon>Sar</taxon>
        <taxon>Alveolata</taxon>
        <taxon>Apicomplexa</taxon>
        <taxon>Conoidasida</taxon>
        <taxon>Coccidia</taxon>
        <taxon>Eucoccidiorida</taxon>
        <taxon>Eimeriorina</taxon>
        <taxon>Eimeriidae</taxon>
        <taxon>Eimeria</taxon>
    </lineage>
</organism>
<evidence type="ECO:0000313" key="5">
    <source>
        <dbReference type="EMBL" id="CDJ68208.1"/>
    </source>
</evidence>
<dbReference type="Pfam" id="PF00276">
    <property type="entry name" value="Ribosomal_L23"/>
    <property type="match status" value="1"/>
</dbReference>
<evidence type="ECO:0000256" key="3">
    <source>
        <dbReference type="ARBA" id="ARBA00023274"/>
    </source>
</evidence>
<dbReference type="InterPro" id="IPR005633">
    <property type="entry name" value="Ribosomal_uL23_N"/>
</dbReference>
<dbReference type="GO" id="GO:0005840">
    <property type="term" value="C:ribosome"/>
    <property type="evidence" value="ECO:0007669"/>
    <property type="project" value="UniProtKB-KW"/>
</dbReference>
<dbReference type="RefSeq" id="XP_013436675.1">
    <property type="nucleotide sequence ID" value="XM_013581221.1"/>
</dbReference>
<dbReference type="GO" id="GO:0003735">
    <property type="term" value="F:structural constituent of ribosome"/>
    <property type="evidence" value="ECO:0007669"/>
    <property type="project" value="InterPro"/>
</dbReference>
<feature type="domain" description="Large ribosomal subunit protein uL23 N-terminal" evidence="4">
    <location>
        <begin position="20"/>
        <end position="64"/>
    </location>
</feature>
<reference evidence="5" key="2">
    <citation type="submission" date="2013-10" db="EMBL/GenBank/DDBJ databases">
        <authorList>
            <person name="Aslett M."/>
        </authorList>
    </citation>
    <scope>NUCLEOTIDE SEQUENCE [LARGE SCALE GENOMIC DNA]</scope>
    <source>
        <strain evidence="5">Houghton</strain>
    </source>
</reference>
<dbReference type="SUPFAM" id="SSF54189">
    <property type="entry name" value="Ribosomal proteins S24e, L23 and L15e"/>
    <property type="match status" value="1"/>
</dbReference>
<dbReference type="GeneID" id="25475056"/>
<keyword evidence="3" id="KW-0687">Ribonucleoprotein</keyword>
<dbReference type="OrthoDB" id="1267328at2759"/>
<evidence type="ECO:0000313" key="6">
    <source>
        <dbReference type="Proteomes" id="UP000030754"/>
    </source>
</evidence>
<dbReference type="GO" id="GO:1990904">
    <property type="term" value="C:ribonucleoprotein complex"/>
    <property type="evidence" value="ECO:0007669"/>
    <property type="project" value="UniProtKB-KW"/>
</dbReference>
<name>U6MYU0_9EIME</name>
<dbReference type="PANTHER" id="PTHR11620">
    <property type="entry name" value="60S RIBOSOMAL PROTEIN L23A"/>
    <property type="match status" value="1"/>
</dbReference>
<reference evidence="5" key="1">
    <citation type="submission" date="2013-10" db="EMBL/GenBank/DDBJ databases">
        <title>Genomic analysis of the causative agents of coccidiosis in chickens.</title>
        <authorList>
            <person name="Reid A.J."/>
            <person name="Blake D."/>
            <person name="Billington K."/>
            <person name="Browne H."/>
            <person name="Dunn M."/>
            <person name="Hung S."/>
            <person name="Kawahara F."/>
            <person name="Miranda-Saavedra D."/>
            <person name="Mourier T."/>
            <person name="Nagra H."/>
            <person name="Otto T.D."/>
            <person name="Rawlings N."/>
            <person name="Sanchez A."/>
            <person name="Sanders M."/>
            <person name="Subramaniam C."/>
            <person name="Tay Y."/>
            <person name="Dear P."/>
            <person name="Doerig C."/>
            <person name="Gruber A."/>
            <person name="Parkinson J."/>
            <person name="Shirley M."/>
            <person name="Wan K.L."/>
            <person name="Berriman M."/>
            <person name="Tomley F."/>
            <person name="Pain A."/>
        </authorList>
    </citation>
    <scope>NUCLEOTIDE SEQUENCE [LARGE SCALE GENOMIC DNA]</scope>
    <source>
        <strain evidence="5">Houghton</strain>
    </source>
</reference>
<dbReference type="InterPro" id="IPR012678">
    <property type="entry name" value="Ribosomal_uL23/eL15/eS24_sf"/>
</dbReference>
<keyword evidence="6" id="KW-1185">Reference proteome</keyword>
<sequence length="174" mass="19197">MAPKEKAPAKGSKAAIEKKVKKAQAVAKALRKPGRTATAKARYTVRFRRPRTLKKPRTPKAPRLARLWAANPIAALQRNDKYRVLQQPVTTESAMKKIEETNTLVFLCDPRASKRRIKEAVKETYGVVAQRVNTLIRVAISVPVLPVGLRTAAAAVLLLLCCCCCCCCCCSSFF</sequence>
<protein>
    <submittedName>
        <fullName evidence="5">Ribosomal protein L23a, putative</fullName>
    </submittedName>
</protein>
<dbReference type="AlphaFoldDB" id="U6MYU0"/>
<evidence type="ECO:0000256" key="2">
    <source>
        <dbReference type="ARBA" id="ARBA00022980"/>
    </source>
</evidence>
<dbReference type="VEuPathDB" id="ToxoDB:ENH_00049070"/>
<comment type="similarity">
    <text evidence="1">Belongs to the universal ribosomal protein uL23 family.</text>
</comment>
<keyword evidence="2 5" id="KW-0689">Ribosomal protein</keyword>
<dbReference type="EMBL" id="HG725514">
    <property type="protein sequence ID" value="CDJ68208.1"/>
    <property type="molecule type" value="Genomic_DNA"/>
</dbReference>
<accession>U6MYU0</accession>
<evidence type="ECO:0000259" key="4">
    <source>
        <dbReference type="Pfam" id="PF03939"/>
    </source>
</evidence>
<dbReference type="Gene3D" id="3.30.70.330">
    <property type="match status" value="1"/>
</dbReference>
<dbReference type="Pfam" id="PF03939">
    <property type="entry name" value="Ribosomal_L23eN"/>
    <property type="match status" value="1"/>
</dbReference>
<dbReference type="Proteomes" id="UP000030754">
    <property type="component" value="Unassembled WGS sequence"/>
</dbReference>
<dbReference type="InterPro" id="IPR013025">
    <property type="entry name" value="Ribosomal_uL23-like"/>
</dbReference>
<gene>
    <name evidence="5" type="ORF">ENH_00049070</name>
</gene>